<feature type="transmembrane region" description="Helical" evidence="1">
    <location>
        <begin position="443"/>
        <end position="463"/>
    </location>
</feature>
<dbReference type="EMBL" id="FMTS01000001">
    <property type="protein sequence ID" value="SCW41529.1"/>
    <property type="molecule type" value="Genomic_DNA"/>
</dbReference>
<dbReference type="Pfam" id="PF00873">
    <property type="entry name" value="ACR_tran"/>
    <property type="match status" value="2"/>
</dbReference>
<feature type="transmembrane region" description="Helical" evidence="1">
    <location>
        <begin position="347"/>
        <end position="365"/>
    </location>
</feature>
<dbReference type="PRINTS" id="PR00702">
    <property type="entry name" value="ACRIFLAVINRP"/>
</dbReference>
<keyword evidence="1" id="KW-0812">Transmembrane</keyword>
<proteinExistence type="predicted"/>
<feature type="transmembrane region" description="Helical" evidence="1">
    <location>
        <begin position="398"/>
        <end position="423"/>
    </location>
</feature>
<keyword evidence="1" id="KW-0472">Membrane</keyword>
<feature type="transmembrane region" description="Helical" evidence="1">
    <location>
        <begin position="372"/>
        <end position="392"/>
    </location>
</feature>
<dbReference type="InterPro" id="IPR001036">
    <property type="entry name" value="Acrflvin-R"/>
</dbReference>
<dbReference type="InterPro" id="IPR027463">
    <property type="entry name" value="AcrB_DN_DC_subdom"/>
</dbReference>
<dbReference type="PANTHER" id="PTHR32063">
    <property type="match status" value="1"/>
</dbReference>
<feature type="transmembrane region" description="Helical" evidence="1">
    <location>
        <begin position="660"/>
        <end position="679"/>
    </location>
</feature>
<dbReference type="SUPFAM" id="SSF82714">
    <property type="entry name" value="Multidrug efflux transporter AcrB TolC docking domain, DN and DC subdomains"/>
    <property type="match status" value="2"/>
</dbReference>
<feature type="transmembrane region" description="Helical" evidence="1">
    <location>
        <begin position="1006"/>
        <end position="1029"/>
    </location>
</feature>
<gene>
    <name evidence="2" type="ORF">SAMN02927928_1053</name>
</gene>
<sequence>MSTASSAQSGGGGFQISSWSIRNPIPTLVFFVVMTIAGFLGFGQMRINNWPDIDFPIVVVTVVRSGAAPTELQNQVTRIVEDSVSGLGGVRHIQSIVNEGASTTVITFQLETDLEKATNDVRNAVAGVRANLPSDVLDPIVSRVENAQGQPLLSYTIRAANMTPEDLSWYVDNDVAKKVLGVKGVSQLTRDGGVEREIRIELDPAKLAAQGVTAGDISQQLRNFNVNMPGGRFNAGTSEQTIRTVGGASSVQQLSDTRITLSNGGSVRLGDIATVSDTWSEPRTRARYNGNEVVGFNIQRTRATSEVKVAEGVRAAVEALKASNPNVQIEEVSSSVKEVQRSYDTSMEALLIGALLAVFVVWLFLRDWRATLVSAVAMPMSLLPTFYVMHLLNQSFNVVTLLALSLTVGILVDDAIVEIENIVRHMREGKKPYQAAIEAADEIGLAVVATTATLIAVFAPTGFMPGIVGQFFKSFAIASCVSVFFSLVVARTLTPLMGAYLLRANPKHDHDKPFWMDGYQAMLKWCLEGHLKWRWYIFMHGALISVMLLIQYLTKGAVPMGMAAAGVFGVTLLLFFVLYKPYMKARWAALEFGLLFSLGIMAMGSGFIFPHPGPDGDIIKPELPSQIIGGVIALVGLACVIGTIILTVRLKTSLLRARWAPFLGGIMFFAGSIALLSTIPSDNIPADDQSMSVMSLTLTPGTPLQETDNVVKRIVADLATHKEVRSTYAVMNMENATITVNLVPKKERKLSQTQFEQAFSKTLGKYPGIHSSFGQDGGGGTGVAYILASDNEQLLASTSQQLLREMAALKELTNVHSEDNLVQPEVVITPKPDQAALMGVSTSTISSAARVATMGDIDQILAKYNDGDRQIPIRVLLKADARYDINNLNTLMVPTKYGTSVPLSAVADITFGAGPIKINRIDRTRSATVNADLNGVPNGTADKAVMATPTMVKLKKGEIPGVRVVPNPNTEDFLEMVPNFIAAILTGIALMYVVLVLLFGSFSHPFTILLALPLCFGGAFIGLILAQMSMSMPTYIGLIMLVGIAAKNSILLVEYAMVAIKGGMGRTEALFEAAKKRARPIVMTTVAMGAGMIPVAVGNDAFRQPMAVTVIGGLITSTLLSLVFVPATYTIIDEISHFFGKMISPLFHAQGKDEPEETTAE</sequence>
<keyword evidence="3" id="KW-1185">Reference proteome</keyword>
<evidence type="ECO:0000313" key="3">
    <source>
        <dbReference type="Proteomes" id="UP000199150"/>
    </source>
</evidence>
<feature type="transmembrane region" description="Helical" evidence="1">
    <location>
        <begin position="1110"/>
        <end position="1132"/>
    </location>
</feature>
<feature type="transmembrane region" description="Helical" evidence="1">
    <location>
        <begin position="560"/>
        <end position="579"/>
    </location>
</feature>
<evidence type="ECO:0000256" key="1">
    <source>
        <dbReference type="SAM" id="Phobius"/>
    </source>
</evidence>
<dbReference type="Gene3D" id="1.20.1640.10">
    <property type="entry name" value="Multidrug efflux transporter AcrB transmembrane domain"/>
    <property type="match status" value="3"/>
</dbReference>
<keyword evidence="1" id="KW-1133">Transmembrane helix</keyword>
<dbReference type="Proteomes" id="UP000199150">
    <property type="component" value="Unassembled WGS sequence"/>
</dbReference>
<feature type="transmembrane region" description="Helical" evidence="1">
    <location>
        <begin position="627"/>
        <end position="648"/>
    </location>
</feature>
<dbReference type="Gene3D" id="3.30.70.1320">
    <property type="entry name" value="Multidrug efflux transporter AcrB pore domain like"/>
    <property type="match status" value="1"/>
</dbReference>
<feature type="transmembrane region" description="Helical" evidence="1">
    <location>
        <begin position="25"/>
        <end position="43"/>
    </location>
</feature>
<dbReference type="SUPFAM" id="SSF82693">
    <property type="entry name" value="Multidrug efflux transporter AcrB pore domain, PN1, PN2, PC1 and PC2 subdomains"/>
    <property type="match status" value="3"/>
</dbReference>
<feature type="transmembrane region" description="Helical" evidence="1">
    <location>
        <begin position="588"/>
        <end position="607"/>
    </location>
</feature>
<dbReference type="PANTHER" id="PTHR32063:SF77">
    <property type="entry name" value="ACR FAMILY TRANSPORT PROTEIN"/>
    <property type="match status" value="1"/>
</dbReference>
<dbReference type="GO" id="GO:0042910">
    <property type="term" value="F:xenobiotic transmembrane transporter activity"/>
    <property type="evidence" value="ECO:0007669"/>
    <property type="project" value="TreeGrafter"/>
</dbReference>
<feature type="transmembrane region" description="Helical" evidence="1">
    <location>
        <begin position="980"/>
        <end position="999"/>
    </location>
</feature>
<feature type="transmembrane region" description="Helical" evidence="1">
    <location>
        <begin position="1035"/>
        <end position="1060"/>
    </location>
</feature>
<dbReference type="Gene3D" id="3.30.2090.10">
    <property type="entry name" value="Multidrug efflux transporter AcrB TolC docking domain, DN and DC subdomains"/>
    <property type="match status" value="2"/>
</dbReference>
<dbReference type="GO" id="GO:0005886">
    <property type="term" value="C:plasma membrane"/>
    <property type="evidence" value="ECO:0007669"/>
    <property type="project" value="TreeGrafter"/>
</dbReference>
<feature type="transmembrane region" description="Helical" evidence="1">
    <location>
        <begin position="475"/>
        <end position="502"/>
    </location>
</feature>
<dbReference type="RefSeq" id="WP_245678850.1">
    <property type="nucleotide sequence ID" value="NZ_CBCRYE010000001.1"/>
</dbReference>
<evidence type="ECO:0000313" key="2">
    <source>
        <dbReference type="EMBL" id="SCW41529.1"/>
    </source>
</evidence>
<name>A0A1G4QBK8_9CAUL</name>
<reference evidence="3" key="1">
    <citation type="submission" date="2016-10" db="EMBL/GenBank/DDBJ databases">
        <authorList>
            <person name="Varghese N."/>
            <person name="Submissions S."/>
        </authorList>
    </citation>
    <scope>NUCLEOTIDE SEQUENCE [LARGE SCALE GENOMIC DNA]</scope>
    <source>
        <strain evidence="3">CGMCC 1.3431</strain>
    </source>
</reference>
<feature type="transmembrane region" description="Helical" evidence="1">
    <location>
        <begin position="1081"/>
        <end position="1098"/>
    </location>
</feature>
<dbReference type="SUPFAM" id="SSF82866">
    <property type="entry name" value="Multidrug efflux transporter AcrB transmembrane domain"/>
    <property type="match status" value="2"/>
</dbReference>
<accession>A0A1G4QBK8</accession>
<organism evidence="2 3">
    <name type="scientific">Asticcacaulis taihuensis</name>
    <dbReference type="NCBI Taxonomy" id="260084"/>
    <lineage>
        <taxon>Bacteria</taxon>
        <taxon>Pseudomonadati</taxon>
        <taxon>Pseudomonadota</taxon>
        <taxon>Alphaproteobacteria</taxon>
        <taxon>Caulobacterales</taxon>
        <taxon>Caulobacteraceae</taxon>
        <taxon>Asticcacaulis</taxon>
    </lineage>
</organism>
<dbReference type="Gene3D" id="3.30.70.1440">
    <property type="entry name" value="Multidrug efflux transporter AcrB pore domain"/>
    <property type="match status" value="1"/>
</dbReference>
<dbReference type="AlphaFoldDB" id="A0A1G4QBK8"/>
<feature type="transmembrane region" description="Helical" evidence="1">
    <location>
        <begin position="533"/>
        <end position="554"/>
    </location>
</feature>
<protein>
    <submittedName>
        <fullName evidence="2">AcrB/AcrD/AcrF family protein</fullName>
    </submittedName>
</protein>
<dbReference type="STRING" id="260084.SAMN02927928_1053"/>
<dbReference type="Gene3D" id="3.30.70.1430">
    <property type="entry name" value="Multidrug efflux transporter AcrB pore domain"/>
    <property type="match status" value="2"/>
</dbReference>